<comment type="domain">
    <text evidence="12">Has 2 endonuclease domains. The discontinuous RuvC-like domain cleaves the target DNA noncomplementary to crRNA while the HNH nuclease domain cleaves the target DNA complementary to crRNA.</text>
</comment>
<dbReference type="Pfam" id="PF18470">
    <property type="entry name" value="Cas9_a"/>
    <property type="match status" value="1"/>
</dbReference>
<evidence type="ECO:0000256" key="5">
    <source>
        <dbReference type="ARBA" id="ARBA00022801"/>
    </source>
</evidence>
<feature type="domain" description="HNH Cas9-type" evidence="14">
    <location>
        <begin position="527"/>
        <end position="686"/>
    </location>
</feature>
<evidence type="ECO:0000256" key="11">
    <source>
        <dbReference type="ARBA" id="ARBA00046380"/>
    </source>
</evidence>
<dbReference type="InterPro" id="IPR041383">
    <property type="entry name" value="RuvC_III"/>
</dbReference>
<dbReference type="GO" id="GO:0004519">
    <property type="term" value="F:endonuclease activity"/>
    <property type="evidence" value="ECO:0007669"/>
    <property type="project" value="UniProtKB-KW"/>
</dbReference>
<keyword evidence="16" id="KW-1185">Reference proteome</keyword>
<evidence type="ECO:0000256" key="9">
    <source>
        <dbReference type="ARBA" id="ARBA00023125"/>
    </source>
</evidence>
<comment type="caution">
    <text evidence="15">The sequence shown here is derived from an EMBL/GenBank/DDBJ whole genome shotgun (WGS) entry which is preliminary data.</text>
</comment>
<evidence type="ECO:0000259" key="14">
    <source>
        <dbReference type="PROSITE" id="PS51749"/>
    </source>
</evidence>
<evidence type="ECO:0000256" key="13">
    <source>
        <dbReference type="SAM" id="MobiDB-lite"/>
    </source>
</evidence>
<evidence type="ECO:0000313" key="15">
    <source>
        <dbReference type="EMBL" id="MFD2173438.1"/>
    </source>
</evidence>
<evidence type="ECO:0000256" key="10">
    <source>
        <dbReference type="ARBA" id="ARBA00023211"/>
    </source>
</evidence>
<feature type="active site" description="Proton acceptor for HNH nuclease domain" evidence="12">
    <location>
        <position position="607"/>
    </location>
</feature>
<evidence type="ECO:0000256" key="3">
    <source>
        <dbReference type="ARBA" id="ARBA00022723"/>
    </source>
</evidence>
<comment type="subunit">
    <text evidence="11 12">Monomer. Binds crRNA and tracrRNA.</text>
</comment>
<evidence type="ECO:0000256" key="6">
    <source>
        <dbReference type="ARBA" id="ARBA00022842"/>
    </source>
</evidence>
<dbReference type="InterPro" id="IPR028629">
    <property type="entry name" value="Cas9"/>
</dbReference>
<dbReference type="Pfam" id="PF13395">
    <property type="entry name" value="HNH_4"/>
    <property type="match status" value="1"/>
</dbReference>
<accession>A0ABW5A588</accession>
<comment type="cofactor">
    <cofactor evidence="1">
        <name>Mg(2+)</name>
        <dbReference type="ChEBI" id="CHEBI:18420"/>
    </cofactor>
</comment>
<organism evidence="15 16">
    <name type="scientific">Rhodobacter lacus</name>
    <dbReference type="NCBI Taxonomy" id="1641972"/>
    <lineage>
        <taxon>Bacteria</taxon>
        <taxon>Pseudomonadati</taxon>
        <taxon>Pseudomonadota</taxon>
        <taxon>Alphaproteobacteria</taxon>
        <taxon>Rhodobacterales</taxon>
        <taxon>Rhodobacter group</taxon>
        <taxon>Rhodobacter</taxon>
    </lineage>
</organism>
<feature type="active site" description="For RuvC-like nuclease domain" evidence="12">
    <location>
        <position position="7"/>
    </location>
</feature>
<feature type="region of interest" description="Disordered" evidence="13">
    <location>
        <begin position="40"/>
        <end position="67"/>
    </location>
</feature>
<keyword evidence="2 12" id="KW-0540">Nuclease</keyword>
<feature type="compositionally biased region" description="Basic residues" evidence="13">
    <location>
        <begin position="54"/>
        <end position="67"/>
    </location>
</feature>
<evidence type="ECO:0000256" key="7">
    <source>
        <dbReference type="ARBA" id="ARBA00022884"/>
    </source>
</evidence>
<comment type="function">
    <text evidence="12">CRISPR (clustered regularly interspaced short palindromic repeat) is an adaptive immune system that provides protection against mobile genetic elements (viruses, transposable elements and conjugative plasmids). CRISPR clusters contain spacers, sequences complementary to antecedent mobile elements, and target invading nucleic acids. CRISPR clusters are transcribed and processed into CRISPR RNA (crRNA). In type II CRISPR systems correct processing of pre-crRNA requires a trans-encoded small RNA (tracrRNA), endogenous ribonuclease 3 (rnc) and this protein. The tracrRNA serves as a guide for ribonuclease 3-aided processing of pre-crRNA. Subsequently Cas9/crRNA/tracrRNA endonucleolytically cleaves linear or circular dsDNA target complementary to the spacer; Cas9 is inactive in the absence of the 2 guide RNAs (gRNA). Cas9 recognizes the protospacer adjacent motif (PAM) in the CRISPR repeat sequences to help distinguish self versus nonself, as targets within the bacterial CRISPR locus do not have PAMs. PAM recognition is also required for catalytic activity.</text>
</comment>
<evidence type="ECO:0000256" key="4">
    <source>
        <dbReference type="ARBA" id="ARBA00022759"/>
    </source>
</evidence>
<dbReference type="InterPro" id="IPR036397">
    <property type="entry name" value="RNaseH_sf"/>
</dbReference>
<sequence>MYRFAFDLGSGSLGWAVYRLDSRNHICGLVNLGARIFPTGRDPQSKESTASGRRLPRQQRRQLDRRKRRRIQLEERLVAYGLMPPLDRAAFFALDPYEARGRVAAGKANLHDLGRAIWHISKHRGFKSNRKTDSRNEDDSGKIASASAALRQRLVDEGVATYGAWLASRHAQRKPVRVRSQANDNETAYEFYPQRAMLEAEFDHIWGLQALHHPVLTDEAKATIRDAVFFQRPLKPVKPGRCTFFPEEDRLPKWHPLAQEFLILQQLNMLRLLEGQTERSLDLTARDLLARHLMRGEKLTWAGLRSQLKLQRSTEINLEVGGLKELGRNQLAARFVGSAKKPGPLTDFWHRMDGAQRLKMLRILDEEAFPEHAIERLVTEIGLPSDTAARVEKIPLPDGHLMLGERATRAIVQMLRDDVIVYSDAVKGASEAGLFGEGVNLHHSDLRGHGEAFDLLPAYNQLPELQRMIGAGTNDPNDPDDIRYGRISNPTVHIALNQFRRVMNALISTYDKPAQVVLETTRDMAKSARELNEIDIEIRKNTKRNDRWRAELEEAGLLAEGSRVGDRLLRMRLWEELGRTPADRLCPYSGEQIPLHKLHSDEVEIDHILPFEDTFEDGPGNKTLCYRSANRVKGKRGPGDAWFGAELDAILARVRAAPAMRQKLWRFLPGALDEWQKRRGFEDRQLHATGHLARVVRAYADALFPHDGTSNVWVLPGRMTAMLRRRWGLYLPDQNAKTRDDHRHHALDAATVGAIDRRMIQILQTHARRIGVQELDRLLPDAPEPYEGFSKEVRDRIASVVISPRPDHSASGKLHKDTAYGLVKNVPENQAALTIGKLVQRKPVVSLSPKEIGGVRDEKIRHELEAATRHLWKDDRALKAKLAEWSDRTGHNRLRVLTPNESARAINARPGKPGAGKAYKWMIPAENLFLDILEGPNGKWFRYGVDLWSKASGSDASWHEAHPDARFVMRLFKGDTVQLFDWDDKEKTIIPGTNQIKIIVSIPNSETNNYVTLAGVNEAGNLAARHNDTLDDFRWDWVRFDRLRLRRARRVRIDELGRVRIVPHGKI</sequence>
<dbReference type="Gene3D" id="3.30.420.10">
    <property type="entry name" value="Ribonuclease H-like superfamily/Ribonuclease H"/>
    <property type="match status" value="3"/>
</dbReference>
<dbReference type="PROSITE" id="PS51749">
    <property type="entry name" value="HNH_CAS9"/>
    <property type="match status" value="1"/>
</dbReference>
<evidence type="ECO:0000256" key="8">
    <source>
        <dbReference type="ARBA" id="ARBA00023118"/>
    </source>
</evidence>
<evidence type="ECO:0000256" key="12">
    <source>
        <dbReference type="HAMAP-Rule" id="MF_01480"/>
    </source>
</evidence>
<gene>
    <name evidence="12 15" type="primary">cas9</name>
    <name evidence="15" type="synonym">csn1</name>
    <name evidence="15" type="ORF">ACFSM0_04955</name>
</gene>
<keyword evidence="5 12" id="KW-0378">Hydrolase</keyword>
<keyword evidence="7 12" id="KW-0694">RNA-binding</keyword>
<dbReference type="InterPro" id="IPR033114">
    <property type="entry name" value="HNH_CAS9"/>
</dbReference>
<dbReference type="RefSeq" id="WP_377387915.1">
    <property type="nucleotide sequence ID" value="NZ_JBHUIX010000004.1"/>
</dbReference>
<keyword evidence="4 12" id="KW-0255">Endonuclease</keyword>
<proteinExistence type="inferred from homology"/>
<dbReference type="HAMAP" id="MF_01480">
    <property type="entry name" value="Cas9"/>
    <property type="match status" value="1"/>
</dbReference>
<dbReference type="InterPro" id="IPR040619">
    <property type="entry name" value="Cas9_alpha-helical_lobe"/>
</dbReference>
<reference evidence="16" key="1">
    <citation type="journal article" date="2019" name="Int. J. Syst. Evol. Microbiol.">
        <title>The Global Catalogue of Microorganisms (GCM) 10K type strain sequencing project: providing services to taxonomists for standard genome sequencing and annotation.</title>
        <authorList>
            <consortium name="The Broad Institute Genomics Platform"/>
            <consortium name="The Broad Institute Genome Sequencing Center for Infectious Disease"/>
            <person name="Wu L."/>
            <person name="Ma J."/>
        </authorList>
    </citation>
    <scope>NUCLEOTIDE SEQUENCE [LARGE SCALE GENOMIC DNA]</scope>
    <source>
        <strain evidence="16">CCUG 55131</strain>
    </source>
</reference>
<keyword evidence="10" id="KW-0464">Manganese</keyword>
<dbReference type="EMBL" id="JBHUIX010000004">
    <property type="protein sequence ID" value="MFD2173438.1"/>
    <property type="molecule type" value="Genomic_DNA"/>
</dbReference>
<keyword evidence="6" id="KW-0460">Magnesium</keyword>
<dbReference type="EC" id="3.1.-.-" evidence="12"/>
<protein>
    <recommendedName>
        <fullName evidence="12">CRISPR-associated endonuclease Cas9</fullName>
        <ecNumber evidence="12">3.1.-.-</ecNumber>
    </recommendedName>
</protein>
<dbReference type="NCBIfam" id="TIGR01865">
    <property type="entry name" value="cas_Csn1"/>
    <property type="match status" value="1"/>
</dbReference>
<evidence type="ECO:0000256" key="1">
    <source>
        <dbReference type="ARBA" id="ARBA00001946"/>
    </source>
</evidence>
<comment type="similarity">
    <text evidence="12">Belongs to the CRISPR-associated Cas9 family.</text>
</comment>
<keyword evidence="9 12" id="KW-0238">DNA-binding</keyword>
<dbReference type="Proteomes" id="UP001597413">
    <property type="component" value="Unassembled WGS sequence"/>
</dbReference>
<comment type="caution">
    <text evidence="12">Lacks conserved residue(s) required for the propagation of feature annotation.</text>
</comment>
<dbReference type="Gene3D" id="1.10.30.50">
    <property type="match status" value="1"/>
</dbReference>
<evidence type="ECO:0000313" key="16">
    <source>
        <dbReference type="Proteomes" id="UP001597413"/>
    </source>
</evidence>
<dbReference type="Pfam" id="PF18541">
    <property type="entry name" value="RuvC_III"/>
    <property type="match status" value="1"/>
</dbReference>
<keyword evidence="3" id="KW-0479">Metal-binding</keyword>
<dbReference type="InterPro" id="IPR003615">
    <property type="entry name" value="HNH_nuc"/>
</dbReference>
<name>A0ABW5A588_9RHOB</name>
<keyword evidence="8 12" id="KW-0051">Antiviral defense</keyword>
<evidence type="ECO:0000256" key="2">
    <source>
        <dbReference type="ARBA" id="ARBA00022722"/>
    </source>
</evidence>